<evidence type="ECO:0000313" key="2">
    <source>
        <dbReference type="EMBL" id="KAF1834756.1"/>
    </source>
</evidence>
<feature type="region of interest" description="Disordered" evidence="1">
    <location>
        <begin position="354"/>
        <end position="396"/>
    </location>
</feature>
<reference evidence="2" key="1">
    <citation type="submission" date="2020-01" db="EMBL/GenBank/DDBJ databases">
        <authorList>
            <consortium name="DOE Joint Genome Institute"/>
            <person name="Haridas S."/>
            <person name="Albert R."/>
            <person name="Binder M."/>
            <person name="Bloem J."/>
            <person name="Labutti K."/>
            <person name="Salamov A."/>
            <person name="Andreopoulos B."/>
            <person name="Baker S.E."/>
            <person name="Barry K."/>
            <person name="Bills G."/>
            <person name="Bluhm B.H."/>
            <person name="Cannon C."/>
            <person name="Castanera R."/>
            <person name="Culley D.E."/>
            <person name="Daum C."/>
            <person name="Ezra D."/>
            <person name="Gonzalez J.B."/>
            <person name="Henrissat B."/>
            <person name="Kuo A."/>
            <person name="Liang C."/>
            <person name="Lipzen A."/>
            <person name="Lutzoni F."/>
            <person name="Magnuson J."/>
            <person name="Mondo S."/>
            <person name="Nolan M."/>
            <person name="Ohm R."/>
            <person name="Pangilinan J."/>
            <person name="Park H.-J."/>
            <person name="Ramirez L."/>
            <person name="Alfaro M."/>
            <person name="Sun H."/>
            <person name="Tritt A."/>
            <person name="Yoshinaga Y."/>
            <person name="Zwiers L.-H."/>
            <person name="Turgeon B.G."/>
            <person name="Goodwin S.B."/>
            <person name="Spatafora J.W."/>
            <person name="Crous P.W."/>
            <person name="Grigoriev I.V."/>
        </authorList>
    </citation>
    <scope>NUCLEOTIDE SEQUENCE</scope>
    <source>
        <strain evidence="2">P77</strain>
    </source>
</reference>
<feature type="compositionally biased region" description="Basic and acidic residues" evidence="1">
    <location>
        <begin position="246"/>
        <end position="263"/>
    </location>
</feature>
<dbReference type="Proteomes" id="UP000800040">
    <property type="component" value="Unassembled WGS sequence"/>
</dbReference>
<dbReference type="EMBL" id="ML975297">
    <property type="protein sequence ID" value="KAF1834756.1"/>
    <property type="molecule type" value="Genomic_DNA"/>
</dbReference>
<proteinExistence type="predicted"/>
<evidence type="ECO:0000256" key="1">
    <source>
        <dbReference type="SAM" id="MobiDB-lite"/>
    </source>
</evidence>
<feature type="region of interest" description="Disordered" evidence="1">
    <location>
        <begin position="190"/>
        <end position="271"/>
    </location>
</feature>
<feature type="region of interest" description="Disordered" evidence="1">
    <location>
        <begin position="489"/>
        <end position="520"/>
    </location>
</feature>
<accession>A0A6A5KGK9</accession>
<dbReference type="AlphaFoldDB" id="A0A6A5KGK9"/>
<gene>
    <name evidence="2" type="ORF">BDW02DRAFT_568722</name>
</gene>
<name>A0A6A5KGK9_9PLEO</name>
<dbReference type="OrthoDB" id="3798868at2759"/>
<organism evidence="2 3">
    <name type="scientific">Decorospora gaudefroyi</name>
    <dbReference type="NCBI Taxonomy" id="184978"/>
    <lineage>
        <taxon>Eukaryota</taxon>
        <taxon>Fungi</taxon>
        <taxon>Dikarya</taxon>
        <taxon>Ascomycota</taxon>
        <taxon>Pezizomycotina</taxon>
        <taxon>Dothideomycetes</taxon>
        <taxon>Pleosporomycetidae</taxon>
        <taxon>Pleosporales</taxon>
        <taxon>Pleosporineae</taxon>
        <taxon>Pleosporaceae</taxon>
        <taxon>Decorospora</taxon>
    </lineage>
</organism>
<evidence type="ECO:0000313" key="3">
    <source>
        <dbReference type="Proteomes" id="UP000800040"/>
    </source>
</evidence>
<keyword evidence="3" id="KW-1185">Reference proteome</keyword>
<feature type="compositionally biased region" description="Basic residues" evidence="1">
    <location>
        <begin position="221"/>
        <end position="230"/>
    </location>
</feature>
<protein>
    <submittedName>
        <fullName evidence="2">Uncharacterized protein</fullName>
    </submittedName>
</protein>
<sequence>MVLYDENGRVVKEHETHLEDTALDLASKCRYIEQIQVYKQRDVAVGDNNIRIIIDAQDFKTLYCHRNLGWGSDSEQIEFFSQETDYEIRIDLDRGILKMCSSMADEHFTYNPGENRLHLPVRYPRRHVESKEYNPKEFKASFGDGKVVKGKSLVWPDDGQMAFIRRDEIEKYIFPWLEKVKRICESVKSNKGMAENNPRKRKRAKDASDDGSETDEEPGKLKRGPRKRRNNTNGTGPESGLETDPEPERQTSPEKNPAHDLVKPDGPIPMEIPNDPLEKIHLYNAMLQLGLPKFVQLPLIDALVLQMYQTKLTACHLDTLEMTVGRFYSRGVAVLDPVLNHFIGTYSFREWNDRKPPAWPGTKPPTRDGGAPNEQSDVGPSPGKKGAGKGKDVLPKPVNFDKMKRKYLEYTKQQAQRGKFGKDTYLLPPKLPVLGHSIKHWSGLRSSGSTAAAHIGYPLNIGKDRNFTRRRDGTLGRCVEEDTNRLAGQAYYQTNRPGQLDSLAPPEAIDNPNVEDEEGE</sequence>